<dbReference type="Proteomes" id="UP000290848">
    <property type="component" value="Unassembled WGS sequence"/>
</dbReference>
<name>A0A4Q0MFH7_9SPHI</name>
<evidence type="ECO:0000313" key="3">
    <source>
        <dbReference type="Proteomes" id="UP000290848"/>
    </source>
</evidence>
<evidence type="ECO:0000313" key="2">
    <source>
        <dbReference type="EMBL" id="RXF72250.1"/>
    </source>
</evidence>
<keyword evidence="1" id="KW-0812">Transmembrane</keyword>
<gene>
    <name evidence="2" type="ORF">EKH83_00555</name>
</gene>
<sequence>MTARIIFAITAASTYLLLFLFFIFMNKPSIASWMFLFSPIVILWMAYMIIKFGKYSGVELKPGEEWGYEDKRKEDLGMF</sequence>
<keyword evidence="1" id="KW-1133">Transmembrane helix</keyword>
<protein>
    <submittedName>
        <fullName evidence="2">Uncharacterized protein</fullName>
    </submittedName>
</protein>
<evidence type="ECO:0000256" key="1">
    <source>
        <dbReference type="SAM" id="Phobius"/>
    </source>
</evidence>
<keyword evidence="1" id="KW-0472">Membrane</keyword>
<dbReference type="EMBL" id="RXOC01000001">
    <property type="protein sequence ID" value="RXF72250.1"/>
    <property type="molecule type" value="Genomic_DNA"/>
</dbReference>
<comment type="caution">
    <text evidence="2">The sequence shown here is derived from an EMBL/GenBank/DDBJ whole genome shotgun (WGS) entry which is preliminary data.</text>
</comment>
<accession>A0A4Q0MFH7</accession>
<dbReference type="RefSeq" id="WP_128767435.1">
    <property type="nucleotide sequence ID" value="NZ_RXOC01000001.1"/>
</dbReference>
<feature type="transmembrane region" description="Helical" evidence="1">
    <location>
        <begin position="5"/>
        <end position="24"/>
    </location>
</feature>
<organism evidence="2 3">
    <name type="scientific">Arcticibacter tournemirensis</name>
    <dbReference type="NCBI Taxonomy" id="699437"/>
    <lineage>
        <taxon>Bacteria</taxon>
        <taxon>Pseudomonadati</taxon>
        <taxon>Bacteroidota</taxon>
        <taxon>Sphingobacteriia</taxon>
        <taxon>Sphingobacteriales</taxon>
        <taxon>Sphingobacteriaceae</taxon>
        <taxon>Arcticibacter</taxon>
    </lineage>
</organism>
<reference evidence="2 3" key="1">
    <citation type="submission" date="2018-12" db="EMBL/GenBank/DDBJ databases">
        <title>The Draft Genome Sequence of the Soil Bacterium Pedobacter tournemirensis R1.</title>
        <authorList>
            <person name="He J."/>
        </authorList>
    </citation>
    <scope>NUCLEOTIDE SEQUENCE [LARGE SCALE GENOMIC DNA]</scope>
    <source>
        <strain evidence="2 3">R1</strain>
    </source>
</reference>
<feature type="transmembrane region" description="Helical" evidence="1">
    <location>
        <begin position="30"/>
        <end position="50"/>
    </location>
</feature>
<proteinExistence type="predicted"/>
<dbReference type="AlphaFoldDB" id="A0A4Q0MFH7"/>